<accession>A0ABU6R522</accession>
<evidence type="ECO:0000313" key="2">
    <source>
        <dbReference type="EMBL" id="MED6118964.1"/>
    </source>
</evidence>
<dbReference type="EMBL" id="JASCZI010030225">
    <property type="protein sequence ID" value="MED6118964.1"/>
    <property type="molecule type" value="Genomic_DNA"/>
</dbReference>
<proteinExistence type="predicted"/>
<sequence>MYRLDNIVHASRYINQLLGLPINGEPVTGCLSDFDKLMPDGRGKPHWKWFDEIFGVMPPLEATDAYTVTFSWFTSNFGLLLDEANKLEVRRHAQAYIMLLLSIQLFGYKMGARVPVWWIPFGDKLDDLEQYLWGSTAFAWLYMNLCRASKRNVVAVAGPLQLF</sequence>
<dbReference type="InterPro" id="IPR044824">
    <property type="entry name" value="MAIN-like"/>
</dbReference>
<evidence type="ECO:0000259" key="1">
    <source>
        <dbReference type="Pfam" id="PF10536"/>
    </source>
</evidence>
<reference evidence="2 3" key="1">
    <citation type="journal article" date="2023" name="Plants (Basel)">
        <title>Bridging the Gap: Combining Genomics and Transcriptomics Approaches to Understand Stylosanthes scabra, an Orphan Legume from the Brazilian Caatinga.</title>
        <authorList>
            <person name="Ferreira-Neto J.R.C."/>
            <person name="da Silva M.D."/>
            <person name="Binneck E."/>
            <person name="de Melo N.F."/>
            <person name="da Silva R.H."/>
            <person name="de Melo A.L.T.M."/>
            <person name="Pandolfi V."/>
            <person name="Bustamante F.O."/>
            <person name="Brasileiro-Vidal A.C."/>
            <person name="Benko-Iseppon A.M."/>
        </authorList>
    </citation>
    <scope>NUCLEOTIDE SEQUENCE [LARGE SCALE GENOMIC DNA]</scope>
    <source>
        <tissue evidence="2">Leaves</tissue>
    </source>
</reference>
<dbReference type="PANTHER" id="PTHR46033:SF8">
    <property type="entry name" value="PROTEIN MAINTENANCE OF MERISTEMS-LIKE"/>
    <property type="match status" value="1"/>
</dbReference>
<dbReference type="PANTHER" id="PTHR46033">
    <property type="entry name" value="PROTEIN MAIN-LIKE 2"/>
    <property type="match status" value="1"/>
</dbReference>
<comment type="caution">
    <text evidence="2">The sequence shown here is derived from an EMBL/GenBank/DDBJ whole genome shotgun (WGS) entry which is preliminary data.</text>
</comment>
<keyword evidence="3" id="KW-1185">Reference proteome</keyword>
<feature type="domain" description="Aminotransferase-like plant mobile" evidence="1">
    <location>
        <begin position="16"/>
        <end position="162"/>
    </location>
</feature>
<evidence type="ECO:0000313" key="3">
    <source>
        <dbReference type="Proteomes" id="UP001341840"/>
    </source>
</evidence>
<organism evidence="2 3">
    <name type="scientific">Stylosanthes scabra</name>
    <dbReference type="NCBI Taxonomy" id="79078"/>
    <lineage>
        <taxon>Eukaryota</taxon>
        <taxon>Viridiplantae</taxon>
        <taxon>Streptophyta</taxon>
        <taxon>Embryophyta</taxon>
        <taxon>Tracheophyta</taxon>
        <taxon>Spermatophyta</taxon>
        <taxon>Magnoliopsida</taxon>
        <taxon>eudicotyledons</taxon>
        <taxon>Gunneridae</taxon>
        <taxon>Pentapetalae</taxon>
        <taxon>rosids</taxon>
        <taxon>fabids</taxon>
        <taxon>Fabales</taxon>
        <taxon>Fabaceae</taxon>
        <taxon>Papilionoideae</taxon>
        <taxon>50 kb inversion clade</taxon>
        <taxon>dalbergioids sensu lato</taxon>
        <taxon>Dalbergieae</taxon>
        <taxon>Pterocarpus clade</taxon>
        <taxon>Stylosanthes</taxon>
    </lineage>
</organism>
<dbReference type="InterPro" id="IPR019557">
    <property type="entry name" value="AminoTfrase-like_pln_mobile"/>
</dbReference>
<dbReference type="Proteomes" id="UP001341840">
    <property type="component" value="Unassembled WGS sequence"/>
</dbReference>
<protein>
    <recommendedName>
        <fullName evidence="1">Aminotransferase-like plant mobile domain-containing protein</fullName>
    </recommendedName>
</protein>
<gene>
    <name evidence="2" type="ORF">PIB30_007854</name>
</gene>
<name>A0ABU6R522_9FABA</name>
<dbReference type="Pfam" id="PF10536">
    <property type="entry name" value="PMD"/>
    <property type="match status" value="1"/>
</dbReference>